<name>A0A964TA12_9FLAO</name>
<dbReference type="AlphaFoldDB" id="A0A964TA12"/>
<dbReference type="SUPFAM" id="SSF47226">
    <property type="entry name" value="Histidine-containing phosphotransfer domain, HPT domain"/>
    <property type="match status" value="1"/>
</dbReference>
<keyword evidence="2" id="KW-1185">Reference proteome</keyword>
<sequence length="265" mass="30778">MRTRDLLRYLEKLEIGLSNFSYEELGTVEAGELKKSFEIFRNGLEEKVFGMDEINQLEQMYDEMGIKSSPKENVSNLTAEIVAEVNDTEHIFLLIASLEKTELNPNQKKIAKRIKSLTKKMVEDTKLVHKHNKPNTSVTPITIESYFNPDKIDLTPVLEECMGQMELLEELIKCYRHNVLEFIGSIKVQLDGEYFSEIRVSCQKILPSLKMMKTTGLMQLVSQMDMTCKTDRDLDYLKFLYNQFLVDFPKADKMIDHELNALRNM</sequence>
<reference evidence="1" key="1">
    <citation type="submission" date="2020-01" db="EMBL/GenBank/DDBJ databases">
        <title>Muricauda ochracea sp. nov., isolated from a tidal flat of Garorim bay in Korea.</title>
        <authorList>
            <person name="Kim D."/>
            <person name="Yoo Y."/>
            <person name="Kim J.-J."/>
        </authorList>
    </citation>
    <scope>NUCLEOTIDE SEQUENCE</scope>
    <source>
        <strain evidence="1">JGD-17</strain>
    </source>
</reference>
<protein>
    <submittedName>
        <fullName evidence="1">Uncharacterized protein</fullName>
    </submittedName>
</protein>
<comment type="caution">
    <text evidence="1">The sequence shown here is derived from an EMBL/GenBank/DDBJ whole genome shotgun (WGS) entry which is preliminary data.</text>
</comment>
<accession>A0A964TA12</accession>
<dbReference type="Proteomes" id="UP000667650">
    <property type="component" value="Unassembled WGS sequence"/>
</dbReference>
<dbReference type="EMBL" id="JAAABI010000001">
    <property type="protein sequence ID" value="NAY90979.1"/>
    <property type="molecule type" value="Genomic_DNA"/>
</dbReference>
<dbReference type="RefSeq" id="WP_166522370.1">
    <property type="nucleotide sequence ID" value="NZ_JAAABI010000001.1"/>
</dbReference>
<organism evidence="1 2">
    <name type="scientific">Flagellimonas ochracea</name>
    <dbReference type="NCBI Taxonomy" id="2696472"/>
    <lineage>
        <taxon>Bacteria</taxon>
        <taxon>Pseudomonadati</taxon>
        <taxon>Bacteroidota</taxon>
        <taxon>Flavobacteriia</taxon>
        <taxon>Flavobacteriales</taxon>
        <taxon>Flavobacteriaceae</taxon>
        <taxon>Flagellimonas</taxon>
    </lineage>
</organism>
<evidence type="ECO:0000313" key="2">
    <source>
        <dbReference type="Proteomes" id="UP000667650"/>
    </source>
</evidence>
<gene>
    <name evidence="1" type="ORF">GTQ34_03520</name>
</gene>
<dbReference type="GO" id="GO:0000160">
    <property type="term" value="P:phosphorelay signal transduction system"/>
    <property type="evidence" value="ECO:0007669"/>
    <property type="project" value="InterPro"/>
</dbReference>
<dbReference type="InterPro" id="IPR036641">
    <property type="entry name" value="HPT_dom_sf"/>
</dbReference>
<proteinExistence type="predicted"/>
<evidence type="ECO:0000313" key="1">
    <source>
        <dbReference type="EMBL" id="NAY90979.1"/>
    </source>
</evidence>